<name>A0ABT0B8S9_9SPHN</name>
<feature type="transmembrane region" description="Helical" evidence="7">
    <location>
        <begin position="287"/>
        <end position="305"/>
    </location>
</feature>
<dbReference type="PANTHER" id="PTHR22911:SF6">
    <property type="entry name" value="SOLUTE CARRIER FAMILY 35 MEMBER G1"/>
    <property type="match status" value="1"/>
</dbReference>
<dbReference type="InterPro" id="IPR037185">
    <property type="entry name" value="EmrE-like"/>
</dbReference>
<feature type="transmembrane region" description="Helical" evidence="7">
    <location>
        <begin position="64"/>
        <end position="84"/>
    </location>
</feature>
<evidence type="ECO:0000256" key="1">
    <source>
        <dbReference type="ARBA" id="ARBA00004141"/>
    </source>
</evidence>
<evidence type="ECO:0000313" key="10">
    <source>
        <dbReference type="Proteomes" id="UP001162881"/>
    </source>
</evidence>
<evidence type="ECO:0000313" key="9">
    <source>
        <dbReference type="EMBL" id="MCJ2181199.1"/>
    </source>
</evidence>
<feature type="region of interest" description="Disordered" evidence="6">
    <location>
        <begin position="1"/>
        <end position="22"/>
    </location>
</feature>
<dbReference type="InterPro" id="IPR000620">
    <property type="entry name" value="EamA_dom"/>
</dbReference>
<gene>
    <name evidence="9" type="ORF">MTR62_00520</name>
</gene>
<sequence length="339" mass="35837">MSTSSDIAHPGETAPVQGPSASARPHNPLLAIALRVGATFSLATMFMLFKLAGDHGVSMPELMFWRQAVSVPIILGALLATGQIGKLATRRPIAHAGRAAVGTAGLFCNIAASVLLPLPVATTLGFTAPLFAVLITALVVREYVGYWRWTAVIAGFAGVLIIAGPGEIANVPTLGVVAGLGAGIIVATVSFQIRSLARTDTPISMVFWFAMFGMLGASVFLPFYARPHDAQTYLILLALGIAGTMGQFFVAASLRYGSVATVVVIDYVSLIWSTSYGLFIFGSWPPHTTWLGAPLIIVAGLIITWREHYLSKRISPTSTMDPGALEETAGDQPRDRRGT</sequence>
<keyword evidence="10" id="KW-1185">Reference proteome</keyword>
<keyword evidence="4 7" id="KW-1133">Transmembrane helix</keyword>
<evidence type="ECO:0000256" key="7">
    <source>
        <dbReference type="SAM" id="Phobius"/>
    </source>
</evidence>
<feature type="domain" description="EamA" evidence="8">
    <location>
        <begin position="174"/>
        <end position="304"/>
    </location>
</feature>
<reference evidence="9" key="1">
    <citation type="submission" date="2022-03" db="EMBL/GenBank/DDBJ databases">
        <title>Identification of a novel bacterium isolated from mangrove sediments.</title>
        <authorList>
            <person name="Pan X."/>
        </authorList>
    </citation>
    <scope>NUCLEOTIDE SEQUENCE</scope>
    <source>
        <strain evidence="9">B1949</strain>
    </source>
</reference>
<evidence type="ECO:0000256" key="6">
    <source>
        <dbReference type="SAM" id="MobiDB-lite"/>
    </source>
</evidence>
<protein>
    <submittedName>
        <fullName evidence="9">DMT family transporter</fullName>
    </submittedName>
</protein>
<feature type="transmembrane region" description="Helical" evidence="7">
    <location>
        <begin position="29"/>
        <end position="52"/>
    </location>
</feature>
<feature type="transmembrane region" description="Helical" evidence="7">
    <location>
        <begin position="171"/>
        <end position="193"/>
    </location>
</feature>
<accession>A0ABT0B8S9</accession>
<evidence type="ECO:0000256" key="4">
    <source>
        <dbReference type="ARBA" id="ARBA00022989"/>
    </source>
</evidence>
<evidence type="ECO:0000256" key="5">
    <source>
        <dbReference type="ARBA" id="ARBA00023136"/>
    </source>
</evidence>
<comment type="caution">
    <text evidence="9">The sequence shown here is derived from an EMBL/GenBank/DDBJ whole genome shotgun (WGS) entry which is preliminary data.</text>
</comment>
<proteinExistence type="inferred from homology"/>
<evidence type="ECO:0000259" key="8">
    <source>
        <dbReference type="Pfam" id="PF00892"/>
    </source>
</evidence>
<dbReference type="EMBL" id="JALHLF010000001">
    <property type="protein sequence ID" value="MCJ2181199.1"/>
    <property type="molecule type" value="Genomic_DNA"/>
</dbReference>
<feature type="region of interest" description="Disordered" evidence="6">
    <location>
        <begin position="320"/>
        <end position="339"/>
    </location>
</feature>
<comment type="subcellular location">
    <subcellularLocation>
        <location evidence="1">Membrane</location>
        <topology evidence="1">Multi-pass membrane protein</topology>
    </subcellularLocation>
</comment>
<evidence type="ECO:0000256" key="2">
    <source>
        <dbReference type="ARBA" id="ARBA00009853"/>
    </source>
</evidence>
<dbReference type="PANTHER" id="PTHR22911">
    <property type="entry name" value="ACYL-MALONYL CONDENSING ENZYME-RELATED"/>
    <property type="match status" value="1"/>
</dbReference>
<organism evidence="9 10">
    <name type="scientific">Novosphingobium organovorum</name>
    <dbReference type="NCBI Taxonomy" id="2930092"/>
    <lineage>
        <taxon>Bacteria</taxon>
        <taxon>Pseudomonadati</taxon>
        <taxon>Pseudomonadota</taxon>
        <taxon>Alphaproteobacteria</taxon>
        <taxon>Sphingomonadales</taxon>
        <taxon>Sphingomonadaceae</taxon>
        <taxon>Novosphingobium</taxon>
    </lineage>
</organism>
<feature type="transmembrane region" description="Helical" evidence="7">
    <location>
        <begin position="147"/>
        <end position="165"/>
    </location>
</feature>
<dbReference type="RefSeq" id="WP_244016261.1">
    <property type="nucleotide sequence ID" value="NZ_JALHLF010000001.1"/>
</dbReference>
<comment type="similarity">
    <text evidence="2">Belongs to the drug/metabolite transporter (DMT) superfamily. 10 TMS drug/metabolite exporter (DME) (TC 2.A.7.3) family.</text>
</comment>
<feature type="transmembrane region" description="Helical" evidence="7">
    <location>
        <begin position="122"/>
        <end position="140"/>
    </location>
</feature>
<dbReference type="Proteomes" id="UP001162881">
    <property type="component" value="Unassembled WGS sequence"/>
</dbReference>
<feature type="transmembrane region" description="Helical" evidence="7">
    <location>
        <begin position="96"/>
        <end position="116"/>
    </location>
</feature>
<feature type="transmembrane region" description="Helical" evidence="7">
    <location>
        <begin position="259"/>
        <end position="281"/>
    </location>
</feature>
<feature type="transmembrane region" description="Helical" evidence="7">
    <location>
        <begin position="205"/>
        <end position="225"/>
    </location>
</feature>
<evidence type="ECO:0000256" key="3">
    <source>
        <dbReference type="ARBA" id="ARBA00022692"/>
    </source>
</evidence>
<dbReference type="SUPFAM" id="SSF103481">
    <property type="entry name" value="Multidrug resistance efflux transporter EmrE"/>
    <property type="match status" value="2"/>
</dbReference>
<keyword evidence="5 7" id="KW-0472">Membrane</keyword>
<feature type="transmembrane region" description="Helical" evidence="7">
    <location>
        <begin position="231"/>
        <end position="252"/>
    </location>
</feature>
<keyword evidence="3 7" id="KW-0812">Transmembrane</keyword>
<feature type="domain" description="EamA" evidence="8">
    <location>
        <begin position="31"/>
        <end position="162"/>
    </location>
</feature>
<dbReference type="Pfam" id="PF00892">
    <property type="entry name" value="EamA"/>
    <property type="match status" value="2"/>
</dbReference>